<reference evidence="6" key="2">
    <citation type="journal article" date="2007" name="Science">
        <title>Draft genome sequence of the sexually transmitted pathogen Trichomonas vaginalis.</title>
        <authorList>
            <person name="Carlton J.M."/>
            <person name="Hirt R.P."/>
            <person name="Silva J.C."/>
            <person name="Delcher A.L."/>
            <person name="Schatz M."/>
            <person name="Zhao Q."/>
            <person name="Wortman J.R."/>
            <person name="Bidwell S.L."/>
            <person name="Alsmark U.C.M."/>
            <person name="Besteiro S."/>
            <person name="Sicheritz-Ponten T."/>
            <person name="Noel C.J."/>
            <person name="Dacks J.B."/>
            <person name="Foster P.G."/>
            <person name="Simillion C."/>
            <person name="Van de Peer Y."/>
            <person name="Miranda-Saavedra D."/>
            <person name="Barton G.J."/>
            <person name="Westrop G.D."/>
            <person name="Mueller S."/>
            <person name="Dessi D."/>
            <person name="Fiori P.L."/>
            <person name="Ren Q."/>
            <person name="Paulsen I."/>
            <person name="Zhang H."/>
            <person name="Bastida-Corcuera F.D."/>
            <person name="Simoes-Barbosa A."/>
            <person name="Brown M.T."/>
            <person name="Hayes R.D."/>
            <person name="Mukherjee M."/>
            <person name="Okumura C.Y."/>
            <person name="Schneider R."/>
            <person name="Smith A.J."/>
            <person name="Vanacova S."/>
            <person name="Villalvazo M."/>
            <person name="Haas B.J."/>
            <person name="Pertea M."/>
            <person name="Feldblyum T.V."/>
            <person name="Utterback T.R."/>
            <person name="Shu C.L."/>
            <person name="Osoegawa K."/>
            <person name="de Jong P.J."/>
            <person name="Hrdy I."/>
            <person name="Horvathova L."/>
            <person name="Zubacova Z."/>
            <person name="Dolezal P."/>
            <person name="Malik S.B."/>
            <person name="Logsdon J.M. Jr."/>
            <person name="Henze K."/>
            <person name="Gupta A."/>
            <person name="Wang C.C."/>
            <person name="Dunne R.L."/>
            <person name="Upcroft J.A."/>
            <person name="Upcroft P."/>
            <person name="White O."/>
            <person name="Salzberg S.L."/>
            <person name="Tang P."/>
            <person name="Chiu C.-H."/>
            <person name="Lee Y.-S."/>
            <person name="Embley T.M."/>
            <person name="Coombs G.H."/>
            <person name="Mottram J.C."/>
            <person name="Tachezy J."/>
            <person name="Fraser-Liggett C.M."/>
            <person name="Johnson P.J."/>
        </authorList>
    </citation>
    <scope>NUCLEOTIDE SEQUENCE [LARGE SCALE GENOMIC DNA]</scope>
    <source>
        <strain evidence="6">G3</strain>
    </source>
</reference>
<dbReference type="InterPro" id="IPR000719">
    <property type="entry name" value="Prot_kinase_dom"/>
</dbReference>
<dbReference type="RefSeq" id="XP_001315083.1">
    <property type="nucleotide sequence ID" value="XM_001315048.1"/>
</dbReference>
<organism evidence="6 7">
    <name type="scientific">Trichomonas vaginalis (strain ATCC PRA-98 / G3)</name>
    <dbReference type="NCBI Taxonomy" id="412133"/>
    <lineage>
        <taxon>Eukaryota</taxon>
        <taxon>Metamonada</taxon>
        <taxon>Parabasalia</taxon>
        <taxon>Trichomonadida</taxon>
        <taxon>Trichomonadidae</taxon>
        <taxon>Trichomonas</taxon>
    </lineage>
</organism>
<dbReference type="Gene3D" id="1.10.510.10">
    <property type="entry name" value="Transferase(Phosphotransferase) domain 1"/>
    <property type="match status" value="1"/>
</dbReference>
<dbReference type="FunFam" id="1.10.510.10:FF:000571">
    <property type="entry name" value="Maternal embryonic leucine zipper kinase"/>
    <property type="match status" value="1"/>
</dbReference>
<dbReference type="PROSITE" id="PS50011">
    <property type="entry name" value="PROTEIN_KINASE_DOM"/>
    <property type="match status" value="1"/>
</dbReference>
<evidence type="ECO:0000256" key="1">
    <source>
        <dbReference type="ARBA" id="ARBA00022741"/>
    </source>
</evidence>
<dbReference type="PANTHER" id="PTHR24346:SF51">
    <property type="entry name" value="PAS DOMAIN-CONTAINING SERINE_THREONINE-PROTEIN KINASE"/>
    <property type="match status" value="1"/>
</dbReference>
<dbReference type="InterPro" id="IPR011009">
    <property type="entry name" value="Kinase-like_dom_sf"/>
</dbReference>
<dbReference type="OrthoDB" id="193931at2759"/>
<keyword evidence="2" id="KW-0067">ATP-binding</keyword>
<dbReference type="eggNOG" id="KOG0586">
    <property type="taxonomic scope" value="Eukaryota"/>
</dbReference>
<keyword evidence="6" id="KW-0808">Transferase</keyword>
<dbReference type="SUPFAM" id="SSF56112">
    <property type="entry name" value="Protein kinase-like (PK-like)"/>
    <property type="match status" value="1"/>
</dbReference>
<dbReference type="VEuPathDB" id="TrichDB:TVAGG3_0813420"/>
<dbReference type="Proteomes" id="UP000001542">
    <property type="component" value="Unassembled WGS sequence"/>
</dbReference>
<dbReference type="InParanoid" id="A2EWU5"/>
<dbReference type="Pfam" id="PF00069">
    <property type="entry name" value="Pkinase"/>
    <property type="match status" value="1"/>
</dbReference>
<evidence type="ECO:0000256" key="2">
    <source>
        <dbReference type="ARBA" id="ARBA00022840"/>
    </source>
</evidence>
<dbReference type="PROSITE" id="PS00108">
    <property type="entry name" value="PROTEIN_KINASE_ST"/>
    <property type="match status" value="1"/>
</dbReference>
<dbReference type="InterPro" id="IPR001772">
    <property type="entry name" value="KA1_dom"/>
</dbReference>
<feature type="domain" description="KA1" evidence="5">
    <location>
        <begin position="334"/>
        <end position="384"/>
    </location>
</feature>
<proteinExistence type="predicted"/>
<dbReference type="AlphaFoldDB" id="A2EWU5"/>
<dbReference type="PROSITE" id="PS50032">
    <property type="entry name" value="KA1"/>
    <property type="match status" value="1"/>
</dbReference>
<reference evidence="6" key="1">
    <citation type="submission" date="2006-10" db="EMBL/GenBank/DDBJ databases">
        <authorList>
            <person name="Amadeo P."/>
            <person name="Zhao Q."/>
            <person name="Wortman J."/>
            <person name="Fraser-Liggett C."/>
            <person name="Carlton J."/>
        </authorList>
    </citation>
    <scope>NUCLEOTIDE SEQUENCE</scope>
    <source>
        <strain evidence="6">G3</strain>
    </source>
</reference>
<protein>
    <submittedName>
        <fullName evidence="6">CAMK family protein kinase</fullName>
    </submittedName>
</protein>
<feature type="region of interest" description="Disordered" evidence="3">
    <location>
        <begin position="239"/>
        <end position="271"/>
    </location>
</feature>
<evidence type="ECO:0000313" key="6">
    <source>
        <dbReference type="EMBL" id="EAY02860.1"/>
    </source>
</evidence>
<evidence type="ECO:0000256" key="3">
    <source>
        <dbReference type="SAM" id="MobiDB-lite"/>
    </source>
</evidence>
<accession>A2EWU5</accession>
<evidence type="ECO:0000259" key="5">
    <source>
        <dbReference type="PROSITE" id="PS50032"/>
    </source>
</evidence>
<dbReference type="KEGG" id="tva:4760700"/>
<dbReference type="GO" id="GO:0005524">
    <property type="term" value="F:ATP binding"/>
    <property type="evidence" value="ECO:0007669"/>
    <property type="project" value="UniProtKB-KW"/>
</dbReference>
<keyword evidence="1" id="KW-0547">Nucleotide-binding</keyword>
<name>A2EWU5_TRIV3</name>
<evidence type="ECO:0000259" key="4">
    <source>
        <dbReference type="PROSITE" id="PS50011"/>
    </source>
</evidence>
<dbReference type="InterPro" id="IPR008271">
    <property type="entry name" value="Ser/Thr_kinase_AS"/>
</dbReference>
<evidence type="ECO:0000313" key="7">
    <source>
        <dbReference type="Proteomes" id="UP000001542"/>
    </source>
</evidence>
<dbReference type="Gene3D" id="3.30.310.80">
    <property type="entry name" value="Kinase associated domain 1, KA1"/>
    <property type="match status" value="1"/>
</dbReference>
<dbReference type="EMBL" id="DS113522">
    <property type="protein sequence ID" value="EAY02860.1"/>
    <property type="molecule type" value="Genomic_DNA"/>
</dbReference>
<dbReference type="GO" id="GO:0004674">
    <property type="term" value="F:protein serine/threonine kinase activity"/>
    <property type="evidence" value="ECO:0000318"/>
    <property type="project" value="GO_Central"/>
</dbReference>
<dbReference type="SMART" id="SM00220">
    <property type="entry name" value="S_TKc"/>
    <property type="match status" value="1"/>
</dbReference>
<dbReference type="VEuPathDB" id="TrichDB:TVAG_119830"/>
<feature type="domain" description="Protein kinase" evidence="4">
    <location>
        <begin position="1"/>
        <end position="200"/>
    </location>
</feature>
<sequence length="385" mass="43439">MKRLDYPGIVKFIDYLEDEGSYYLVMEYISGGELFDYIISHTRVEESLAKRIFKQIAYSVGYIHSKNIVHRDLKPENLLMTDSTTVKIIDFGLCSIEADKPLTNKCGSPIYISPEALTGEPYMGPPADVWALGVILYAIVDGSVPWNYKDPEEMQKQISTGSFLPIDNISDECRELIVAILNPDPSKRIDITGILAHPWLFGIRNVFPHSKPCFVQRSENLSLSVGGFSSSNFNENQQPLGSLYTESVPSPKNDPSQKVTLQNSPEKQKIQPRSISLNVENMNDDEIRQGAQKSSNVLLSQTISHRDPMFVAKKLENAIISANIAFEKENPLLYTLTDNDLQAQAEICRLQGFRNIFIISFKKIKGDDFKYTNFVSPLLDAFKKH</sequence>
<keyword evidence="7" id="KW-1185">Reference proteome</keyword>
<gene>
    <name evidence="6" type="ORF">TVAG_174020</name>
</gene>
<dbReference type="STRING" id="5722.A2EWU5"/>
<dbReference type="PANTHER" id="PTHR24346">
    <property type="entry name" value="MAP/MICROTUBULE AFFINITY-REGULATING KINASE"/>
    <property type="match status" value="1"/>
</dbReference>
<keyword evidence="6" id="KW-0418">Kinase</keyword>